<dbReference type="AlphaFoldDB" id="A0A1J5TVU8"/>
<dbReference type="Proteomes" id="UP000183815">
    <property type="component" value="Unassembled WGS sequence"/>
</dbReference>
<comment type="caution">
    <text evidence="1">The sequence shown here is derived from an EMBL/GenBank/DDBJ whole genome shotgun (WGS) entry which is preliminary data.</text>
</comment>
<evidence type="ECO:0000313" key="1">
    <source>
        <dbReference type="EMBL" id="OIR20376.1"/>
    </source>
</evidence>
<dbReference type="Pfam" id="PF13207">
    <property type="entry name" value="AAA_17"/>
    <property type="match status" value="1"/>
</dbReference>
<dbReference type="SUPFAM" id="SSF52540">
    <property type="entry name" value="P-loop containing nucleoside triphosphate hydrolases"/>
    <property type="match status" value="1"/>
</dbReference>
<name>A0A1J5TVU8_9ARCH</name>
<proteinExistence type="predicted"/>
<dbReference type="EMBL" id="MIYU01000001">
    <property type="protein sequence ID" value="OIR20376.1"/>
    <property type="molecule type" value="Genomic_DNA"/>
</dbReference>
<gene>
    <name evidence="1" type="ORF">BEU04_00815</name>
</gene>
<protein>
    <recommendedName>
        <fullName evidence="3">Adenylate kinase</fullName>
    </recommendedName>
</protein>
<accession>A0A1J5TVU8</accession>
<dbReference type="InterPro" id="IPR027417">
    <property type="entry name" value="P-loop_NTPase"/>
</dbReference>
<evidence type="ECO:0008006" key="3">
    <source>
        <dbReference type="Google" id="ProtNLM"/>
    </source>
</evidence>
<dbReference type="Gene3D" id="3.40.50.300">
    <property type="entry name" value="P-loop containing nucleotide triphosphate hydrolases"/>
    <property type="match status" value="2"/>
</dbReference>
<reference evidence="1 2" key="1">
    <citation type="submission" date="2016-08" db="EMBL/GenBank/DDBJ databases">
        <title>New Insights into Marine Group III Euryarchaeota, from dark to light.</title>
        <authorList>
            <person name="Haro-Moreno J.M."/>
            <person name="Rodriguez-Valera F."/>
            <person name="Lopez-Garcia P."/>
            <person name="Moreira D."/>
            <person name="Martin-Cuadrado A.B."/>
        </authorList>
    </citation>
    <scope>NUCLEOTIDE SEQUENCE [LARGE SCALE GENOMIC DNA]</scope>
    <source>
        <strain evidence="1">CG-Bathy1</strain>
    </source>
</reference>
<sequence>MNYIEGIEKAFKEYIGENSIDKLKETITKKPMILIAGDQLTGKSTQAKRLSEKYNGKNLSVGTLFREEAKRRGVSVAEQARLLKKERGIDVQIDYSTCKMIGGMGLDVDLAVIEGRQPAFMGGFMESLGKEGLVRIYLGCSVREQALRFLKRETTKEDYLFVKEKLPEEDFENLEDVAKEIDKLDIPNTKSVMKAFIDNQNRDEDDRERYHKLYGFDYRDVEGYDVIINTTNKEVEDVAKEIIESIEKYDESWIERRP</sequence>
<evidence type="ECO:0000313" key="2">
    <source>
        <dbReference type="Proteomes" id="UP000183815"/>
    </source>
</evidence>
<organism evidence="1 2">
    <name type="scientific">Marine Group III euryarchaeote CG-Bathy1</name>
    <dbReference type="NCBI Taxonomy" id="1889001"/>
    <lineage>
        <taxon>Archaea</taxon>
        <taxon>Methanobacteriati</taxon>
        <taxon>Thermoplasmatota</taxon>
        <taxon>Thermoplasmata</taxon>
        <taxon>Candidatus Thermoprofundales</taxon>
    </lineage>
</organism>